<dbReference type="AlphaFoldDB" id="A0A9W4SXT8"/>
<proteinExistence type="predicted"/>
<comment type="caution">
    <text evidence="1">The sequence shown here is derived from an EMBL/GenBank/DDBJ whole genome shotgun (WGS) entry which is preliminary data.</text>
</comment>
<dbReference type="Proteomes" id="UP001153678">
    <property type="component" value="Unassembled WGS sequence"/>
</dbReference>
<sequence>MSVATEGLEDMPIQVTRETRQASKINQIFAKIDDSLMQMQGQNIIKINIQDLEKCPPPNVYIEIVGRITNVQRTHRAVEFIGIALPNSTNRFHQNPFPGVFTVPATQQQNQRPEQAPYIINWDANQTLIYYIMK</sequence>
<evidence type="ECO:0000313" key="1">
    <source>
        <dbReference type="EMBL" id="CAI2184615.1"/>
    </source>
</evidence>
<protein>
    <submittedName>
        <fullName evidence="1">19533_t:CDS:1</fullName>
    </submittedName>
</protein>
<keyword evidence="2" id="KW-1185">Reference proteome</keyword>
<evidence type="ECO:0000313" key="2">
    <source>
        <dbReference type="Proteomes" id="UP001153678"/>
    </source>
</evidence>
<dbReference type="OrthoDB" id="2381952at2759"/>
<gene>
    <name evidence="1" type="ORF">FWILDA_LOCUS11666</name>
</gene>
<dbReference type="EMBL" id="CAMKVN010003395">
    <property type="protein sequence ID" value="CAI2184615.1"/>
    <property type="molecule type" value="Genomic_DNA"/>
</dbReference>
<accession>A0A9W4SXT8</accession>
<organism evidence="1 2">
    <name type="scientific">Funneliformis geosporum</name>
    <dbReference type="NCBI Taxonomy" id="1117311"/>
    <lineage>
        <taxon>Eukaryota</taxon>
        <taxon>Fungi</taxon>
        <taxon>Fungi incertae sedis</taxon>
        <taxon>Mucoromycota</taxon>
        <taxon>Glomeromycotina</taxon>
        <taxon>Glomeromycetes</taxon>
        <taxon>Glomerales</taxon>
        <taxon>Glomeraceae</taxon>
        <taxon>Funneliformis</taxon>
    </lineage>
</organism>
<name>A0A9W4SXT8_9GLOM</name>
<reference evidence="1" key="1">
    <citation type="submission" date="2022-08" db="EMBL/GenBank/DDBJ databases">
        <authorList>
            <person name="Kallberg Y."/>
            <person name="Tangrot J."/>
            <person name="Rosling A."/>
        </authorList>
    </citation>
    <scope>NUCLEOTIDE SEQUENCE</scope>
    <source>
        <strain evidence="1">Wild A</strain>
    </source>
</reference>